<dbReference type="AlphaFoldDB" id="A0AAN9KHF4"/>
<organism evidence="3 4">
    <name type="scientific">Clitoria ternatea</name>
    <name type="common">Butterfly pea</name>
    <dbReference type="NCBI Taxonomy" id="43366"/>
    <lineage>
        <taxon>Eukaryota</taxon>
        <taxon>Viridiplantae</taxon>
        <taxon>Streptophyta</taxon>
        <taxon>Embryophyta</taxon>
        <taxon>Tracheophyta</taxon>
        <taxon>Spermatophyta</taxon>
        <taxon>Magnoliopsida</taxon>
        <taxon>eudicotyledons</taxon>
        <taxon>Gunneridae</taxon>
        <taxon>Pentapetalae</taxon>
        <taxon>rosids</taxon>
        <taxon>fabids</taxon>
        <taxon>Fabales</taxon>
        <taxon>Fabaceae</taxon>
        <taxon>Papilionoideae</taxon>
        <taxon>50 kb inversion clade</taxon>
        <taxon>NPAAA clade</taxon>
        <taxon>indigoferoid/millettioid clade</taxon>
        <taxon>Phaseoleae</taxon>
        <taxon>Clitoria</taxon>
    </lineage>
</organism>
<reference evidence="3 4" key="1">
    <citation type="submission" date="2024-01" db="EMBL/GenBank/DDBJ databases">
        <title>The genomes of 5 underutilized Papilionoideae crops provide insights into root nodulation and disease resistance.</title>
        <authorList>
            <person name="Yuan L."/>
        </authorList>
    </citation>
    <scope>NUCLEOTIDE SEQUENCE [LARGE SCALE GENOMIC DNA]</scope>
    <source>
        <strain evidence="3">LY-2023</strain>
        <tissue evidence="3">Leaf</tissue>
    </source>
</reference>
<evidence type="ECO:0000256" key="2">
    <source>
        <dbReference type="SAM" id="Phobius"/>
    </source>
</evidence>
<evidence type="ECO:0000313" key="4">
    <source>
        <dbReference type="Proteomes" id="UP001359559"/>
    </source>
</evidence>
<keyword evidence="2" id="KW-1133">Transmembrane helix</keyword>
<dbReference type="PANTHER" id="PTHR37206:SF4">
    <property type="entry name" value="TRANSMEMBRANE PROTEIN"/>
    <property type="match status" value="1"/>
</dbReference>
<feature type="compositionally biased region" description="Low complexity" evidence="1">
    <location>
        <begin position="65"/>
        <end position="85"/>
    </location>
</feature>
<feature type="compositionally biased region" description="Low complexity" evidence="1">
    <location>
        <begin position="40"/>
        <end position="56"/>
    </location>
</feature>
<proteinExistence type="predicted"/>
<comment type="caution">
    <text evidence="3">The sequence shown here is derived from an EMBL/GenBank/DDBJ whole genome shotgun (WGS) entry which is preliminary data.</text>
</comment>
<evidence type="ECO:0000313" key="3">
    <source>
        <dbReference type="EMBL" id="KAK7317965.1"/>
    </source>
</evidence>
<feature type="region of interest" description="Disordered" evidence="1">
    <location>
        <begin position="1"/>
        <end position="22"/>
    </location>
</feature>
<accession>A0AAN9KHF4</accession>
<keyword evidence="4" id="KW-1185">Reference proteome</keyword>
<evidence type="ECO:0000256" key="1">
    <source>
        <dbReference type="SAM" id="MobiDB-lite"/>
    </source>
</evidence>
<keyword evidence="2" id="KW-0812">Transmembrane</keyword>
<gene>
    <name evidence="3" type="ORF">RJT34_02624</name>
</gene>
<evidence type="ECO:0008006" key="5">
    <source>
        <dbReference type="Google" id="ProtNLM"/>
    </source>
</evidence>
<dbReference type="PANTHER" id="PTHR37206">
    <property type="entry name" value="TRANSMEMBRANE PROTEIN"/>
    <property type="match status" value="1"/>
</dbReference>
<feature type="region of interest" description="Disordered" evidence="1">
    <location>
        <begin position="40"/>
        <end position="87"/>
    </location>
</feature>
<protein>
    <recommendedName>
        <fullName evidence="5">Transmembrane protein</fullName>
    </recommendedName>
</protein>
<dbReference type="EMBL" id="JAYKXN010000001">
    <property type="protein sequence ID" value="KAK7317965.1"/>
    <property type="molecule type" value="Genomic_DNA"/>
</dbReference>
<name>A0AAN9KHF4_CLITE</name>
<keyword evidence="2" id="KW-0472">Membrane</keyword>
<sequence length="188" mass="21289">MEHKEDIDEWQQIEQQHQSHETSEWNMVLINKNYLEIEVQSDQSSSSNHPSSPVDNEGSLQIVPSKSTDSVDGSSSPLTTSSSVSDAEDSEPLDWRVRVATVLKVRLEAMREKVVSNWPMCTRVFWSFRCVAGGAAVAAAVVTASLVYVGIRRRRRRVQRESVDRWVALLREKDEVSRSLLPPFCMIT</sequence>
<feature type="transmembrane region" description="Helical" evidence="2">
    <location>
        <begin position="126"/>
        <end position="151"/>
    </location>
</feature>
<dbReference type="Proteomes" id="UP001359559">
    <property type="component" value="Unassembled WGS sequence"/>
</dbReference>